<comment type="caution">
    <text evidence="2">The sequence shown here is derived from an EMBL/GenBank/DDBJ whole genome shotgun (WGS) entry which is preliminary data.</text>
</comment>
<evidence type="ECO:0000313" key="3">
    <source>
        <dbReference type="Proteomes" id="UP001066276"/>
    </source>
</evidence>
<feature type="compositionally biased region" description="Basic residues" evidence="1">
    <location>
        <begin position="102"/>
        <end position="112"/>
    </location>
</feature>
<name>A0AAV7N6E6_PLEWA</name>
<evidence type="ECO:0000313" key="2">
    <source>
        <dbReference type="EMBL" id="KAJ1108778.1"/>
    </source>
</evidence>
<keyword evidence="3" id="KW-1185">Reference proteome</keyword>
<dbReference type="EMBL" id="JANPWB010000013">
    <property type="protein sequence ID" value="KAJ1108778.1"/>
    <property type="molecule type" value="Genomic_DNA"/>
</dbReference>
<dbReference type="AlphaFoldDB" id="A0AAV7N6E6"/>
<accession>A0AAV7N6E6</accession>
<gene>
    <name evidence="2" type="ORF">NDU88_006148</name>
</gene>
<feature type="region of interest" description="Disordered" evidence="1">
    <location>
        <begin position="92"/>
        <end position="113"/>
    </location>
</feature>
<reference evidence="2" key="1">
    <citation type="journal article" date="2022" name="bioRxiv">
        <title>Sequencing and chromosome-scale assembly of the giantPleurodeles waltlgenome.</title>
        <authorList>
            <person name="Brown T."/>
            <person name="Elewa A."/>
            <person name="Iarovenko S."/>
            <person name="Subramanian E."/>
            <person name="Araus A.J."/>
            <person name="Petzold A."/>
            <person name="Susuki M."/>
            <person name="Suzuki K.-i.T."/>
            <person name="Hayashi T."/>
            <person name="Toyoda A."/>
            <person name="Oliveira C."/>
            <person name="Osipova E."/>
            <person name="Leigh N.D."/>
            <person name="Simon A."/>
            <person name="Yun M.H."/>
        </authorList>
    </citation>
    <scope>NUCLEOTIDE SEQUENCE</scope>
    <source>
        <strain evidence="2">20211129_DDA</strain>
        <tissue evidence="2">Liver</tissue>
    </source>
</reference>
<evidence type="ECO:0000256" key="1">
    <source>
        <dbReference type="SAM" id="MobiDB-lite"/>
    </source>
</evidence>
<organism evidence="2 3">
    <name type="scientific">Pleurodeles waltl</name>
    <name type="common">Iberian ribbed newt</name>
    <dbReference type="NCBI Taxonomy" id="8319"/>
    <lineage>
        <taxon>Eukaryota</taxon>
        <taxon>Metazoa</taxon>
        <taxon>Chordata</taxon>
        <taxon>Craniata</taxon>
        <taxon>Vertebrata</taxon>
        <taxon>Euteleostomi</taxon>
        <taxon>Amphibia</taxon>
        <taxon>Batrachia</taxon>
        <taxon>Caudata</taxon>
        <taxon>Salamandroidea</taxon>
        <taxon>Salamandridae</taxon>
        <taxon>Pleurodelinae</taxon>
        <taxon>Pleurodeles</taxon>
    </lineage>
</organism>
<proteinExistence type="predicted"/>
<sequence length="129" mass="13988">MSMGSASIVGPTDVGTIDSFVGAEEVTLAQPVPARIQQRILWSPPELGPKPQAWNPKGTPLTPVSPKALQGIMLPNGMGLIVFLKLARVRSSSRKLGEARSRPRNRLRRRRPTASTLSLGRIIRTTGRT</sequence>
<protein>
    <submittedName>
        <fullName evidence="2">Uncharacterized protein</fullName>
    </submittedName>
</protein>
<dbReference type="Proteomes" id="UP001066276">
    <property type="component" value="Chromosome 9"/>
</dbReference>